<dbReference type="Proteomes" id="UP001242995">
    <property type="component" value="Unassembled WGS sequence"/>
</dbReference>
<evidence type="ECO:0000313" key="15">
    <source>
        <dbReference type="Proteomes" id="UP001242995"/>
    </source>
</evidence>
<evidence type="ECO:0000256" key="5">
    <source>
        <dbReference type="ARBA" id="ARBA00022597"/>
    </source>
</evidence>
<dbReference type="GO" id="GO:0055085">
    <property type="term" value="P:transmembrane transport"/>
    <property type="evidence" value="ECO:0007669"/>
    <property type="project" value="InterPro"/>
</dbReference>
<evidence type="ECO:0000256" key="9">
    <source>
        <dbReference type="RuleBase" id="RU363032"/>
    </source>
</evidence>
<evidence type="ECO:0000256" key="4">
    <source>
        <dbReference type="ARBA" id="ARBA00022475"/>
    </source>
</evidence>
<evidence type="ECO:0000256" key="7">
    <source>
        <dbReference type="ARBA" id="ARBA00022989"/>
    </source>
</evidence>
<evidence type="ECO:0000313" key="13">
    <source>
        <dbReference type="EMBL" id="MDQ0178790.1"/>
    </source>
</evidence>
<feature type="transmembrane region" description="Helical" evidence="9">
    <location>
        <begin position="311"/>
        <end position="332"/>
    </location>
</feature>
<dbReference type="InterPro" id="IPR050901">
    <property type="entry name" value="BP-dep_ABC_trans_perm"/>
</dbReference>
<feature type="compositionally biased region" description="Low complexity" evidence="10">
    <location>
        <begin position="45"/>
        <end position="60"/>
    </location>
</feature>
<name>A0AAW8DIS0_9MICC</name>
<comment type="similarity">
    <text evidence="2">Belongs to the binding-protein-dependent transport system permease family. MalFG subfamily.</text>
</comment>
<keyword evidence="8 9" id="KW-0472">Membrane</keyword>
<evidence type="ECO:0000259" key="11">
    <source>
        <dbReference type="PROSITE" id="PS50928"/>
    </source>
</evidence>
<accession>A0AAW8DIS0</accession>
<organism evidence="12 15">
    <name type="scientific">Arthrobacter bambusae</name>
    <dbReference type="NCBI Taxonomy" id="1338426"/>
    <lineage>
        <taxon>Bacteria</taxon>
        <taxon>Bacillati</taxon>
        <taxon>Actinomycetota</taxon>
        <taxon>Actinomycetes</taxon>
        <taxon>Micrococcales</taxon>
        <taxon>Micrococcaceae</taxon>
        <taxon>Arthrobacter</taxon>
    </lineage>
</organism>
<feature type="region of interest" description="Disordered" evidence="10">
    <location>
        <begin position="1"/>
        <end position="70"/>
    </location>
</feature>
<keyword evidence="7 9" id="KW-1133">Transmembrane helix</keyword>
<dbReference type="EMBL" id="JAUSTF010000001">
    <property type="protein sequence ID" value="MDQ0178790.1"/>
    <property type="molecule type" value="Genomic_DNA"/>
</dbReference>
<comment type="subcellular location">
    <subcellularLocation>
        <location evidence="1 9">Cell membrane</location>
        <topology evidence="1 9">Multi-pass membrane protein</topology>
    </subcellularLocation>
</comment>
<keyword evidence="14" id="KW-1185">Reference proteome</keyword>
<dbReference type="InterPro" id="IPR035906">
    <property type="entry name" value="MetI-like_sf"/>
</dbReference>
<keyword evidence="6 9" id="KW-0812">Transmembrane</keyword>
<evidence type="ECO:0000256" key="1">
    <source>
        <dbReference type="ARBA" id="ARBA00004651"/>
    </source>
</evidence>
<dbReference type="Gene3D" id="1.10.3720.10">
    <property type="entry name" value="MetI-like"/>
    <property type="match status" value="1"/>
</dbReference>
<feature type="transmembrane region" description="Helical" evidence="9">
    <location>
        <begin position="142"/>
        <end position="165"/>
    </location>
</feature>
<dbReference type="CDD" id="cd06261">
    <property type="entry name" value="TM_PBP2"/>
    <property type="match status" value="1"/>
</dbReference>
<dbReference type="AlphaFoldDB" id="A0AAW8DIS0"/>
<dbReference type="GO" id="GO:0005886">
    <property type="term" value="C:plasma membrane"/>
    <property type="evidence" value="ECO:0007669"/>
    <property type="project" value="UniProtKB-SubCell"/>
</dbReference>
<dbReference type="InterPro" id="IPR000515">
    <property type="entry name" value="MetI-like"/>
</dbReference>
<dbReference type="SUPFAM" id="SSF161098">
    <property type="entry name" value="MetI-like"/>
    <property type="match status" value="1"/>
</dbReference>
<feature type="transmembrane region" description="Helical" evidence="9">
    <location>
        <begin position="82"/>
        <end position="103"/>
    </location>
</feature>
<feature type="transmembrane region" description="Helical" evidence="9">
    <location>
        <begin position="211"/>
        <end position="233"/>
    </location>
</feature>
<keyword evidence="5 12" id="KW-0762">Sugar transport</keyword>
<reference evidence="12 14" key="1">
    <citation type="submission" date="2023-07" db="EMBL/GenBank/DDBJ databases">
        <title>Sorghum-associated microbial communities from plants grown in Nebraska, USA.</title>
        <authorList>
            <person name="Schachtman D."/>
        </authorList>
    </citation>
    <scope>NUCLEOTIDE SEQUENCE</scope>
    <source>
        <strain evidence="12">DS1006</strain>
        <strain evidence="13 14">DS1016</strain>
    </source>
</reference>
<feature type="transmembrane region" description="Helical" evidence="9">
    <location>
        <begin position="177"/>
        <end position="199"/>
    </location>
</feature>
<dbReference type="PROSITE" id="PS50928">
    <property type="entry name" value="ABC_TM1"/>
    <property type="match status" value="1"/>
</dbReference>
<dbReference type="PANTHER" id="PTHR32243:SF50">
    <property type="entry name" value="MALTOSE_MALTODEXTRIN TRANSPORT SYSTEM PERMEASE PROTEIN MALG"/>
    <property type="match status" value="1"/>
</dbReference>
<evidence type="ECO:0000313" key="12">
    <source>
        <dbReference type="EMBL" id="MDP9905470.1"/>
    </source>
</evidence>
<keyword evidence="4" id="KW-1003">Cell membrane</keyword>
<dbReference type="Proteomes" id="UP001230951">
    <property type="component" value="Unassembled WGS sequence"/>
</dbReference>
<proteinExistence type="inferred from homology"/>
<feature type="transmembrane region" description="Helical" evidence="9">
    <location>
        <begin position="254"/>
        <end position="279"/>
    </location>
</feature>
<dbReference type="PANTHER" id="PTHR32243">
    <property type="entry name" value="MALTOSE TRANSPORT SYSTEM PERMEASE-RELATED"/>
    <property type="match status" value="1"/>
</dbReference>
<evidence type="ECO:0000313" key="14">
    <source>
        <dbReference type="Proteomes" id="UP001230951"/>
    </source>
</evidence>
<evidence type="ECO:0000256" key="3">
    <source>
        <dbReference type="ARBA" id="ARBA00022448"/>
    </source>
</evidence>
<gene>
    <name evidence="12" type="ORF">J2S90_002441</name>
    <name evidence="13" type="ORF">J2S93_000197</name>
</gene>
<dbReference type="EMBL" id="JAUSRG010000006">
    <property type="protein sequence ID" value="MDP9905470.1"/>
    <property type="molecule type" value="Genomic_DNA"/>
</dbReference>
<keyword evidence="3 9" id="KW-0813">Transport</keyword>
<sequence length="347" mass="36868">MSSAQTPDDGAMLAAAVPDRPRHAGTAYRNAPAPHQTESTMPSRTATAPQTTTEPASAGAVRRRRGVNREGLEAGKRSTRTILWILLAAALVLYGFPFLYLLFTSFKTPIDTIAVPPTILPKEWTLDNYINALGRNGVPASFINSIQTAVISTLLSLILAVPAAYGITRYKTASGRVFIMAALVTRMVPPVAIGIPLASMMASVGLADTPIALSIAHTTISLPLSIWLMSSFFEAVPQDLEEAATVDGCSRLGALWRVVIPVVSGGIAVTAIFAFLASWNEFLFALLMTAVRSQTTPVVIANFQTQFGLDWGSMTALAAVYSIPVILLTLLLQRKIVAGMTLGAVKG</sequence>
<dbReference type="Pfam" id="PF00528">
    <property type="entry name" value="BPD_transp_1"/>
    <property type="match status" value="1"/>
</dbReference>
<evidence type="ECO:0000256" key="2">
    <source>
        <dbReference type="ARBA" id="ARBA00009047"/>
    </source>
</evidence>
<evidence type="ECO:0000256" key="8">
    <source>
        <dbReference type="ARBA" id="ARBA00023136"/>
    </source>
</evidence>
<comment type="caution">
    <text evidence="12">The sequence shown here is derived from an EMBL/GenBank/DDBJ whole genome shotgun (WGS) entry which is preliminary data.</text>
</comment>
<evidence type="ECO:0000256" key="6">
    <source>
        <dbReference type="ARBA" id="ARBA00022692"/>
    </source>
</evidence>
<protein>
    <submittedName>
        <fullName evidence="12">Multiple sugar transport system permease protein</fullName>
    </submittedName>
</protein>
<feature type="domain" description="ABC transmembrane type-1" evidence="11">
    <location>
        <begin position="142"/>
        <end position="332"/>
    </location>
</feature>
<evidence type="ECO:0000256" key="10">
    <source>
        <dbReference type="SAM" id="MobiDB-lite"/>
    </source>
</evidence>